<dbReference type="Proteomes" id="UP000499080">
    <property type="component" value="Unassembled WGS sequence"/>
</dbReference>
<protein>
    <submittedName>
        <fullName evidence="1">Uncharacterized protein</fullName>
    </submittedName>
</protein>
<reference evidence="1 2" key="1">
    <citation type="journal article" date="2019" name="Sci. Rep.">
        <title>Orb-weaving spider Araneus ventricosus genome elucidates the spidroin gene catalogue.</title>
        <authorList>
            <person name="Kono N."/>
            <person name="Nakamura H."/>
            <person name="Ohtoshi R."/>
            <person name="Moran D.A.P."/>
            <person name="Shinohara A."/>
            <person name="Yoshida Y."/>
            <person name="Fujiwara M."/>
            <person name="Mori M."/>
            <person name="Tomita M."/>
            <person name="Arakawa K."/>
        </authorList>
    </citation>
    <scope>NUCLEOTIDE SEQUENCE [LARGE SCALE GENOMIC DNA]</scope>
</reference>
<evidence type="ECO:0000313" key="2">
    <source>
        <dbReference type="Proteomes" id="UP000499080"/>
    </source>
</evidence>
<organism evidence="1 2">
    <name type="scientific">Araneus ventricosus</name>
    <name type="common">Orbweaver spider</name>
    <name type="synonym">Epeira ventricosa</name>
    <dbReference type="NCBI Taxonomy" id="182803"/>
    <lineage>
        <taxon>Eukaryota</taxon>
        <taxon>Metazoa</taxon>
        <taxon>Ecdysozoa</taxon>
        <taxon>Arthropoda</taxon>
        <taxon>Chelicerata</taxon>
        <taxon>Arachnida</taxon>
        <taxon>Araneae</taxon>
        <taxon>Araneomorphae</taxon>
        <taxon>Entelegynae</taxon>
        <taxon>Araneoidea</taxon>
        <taxon>Araneidae</taxon>
        <taxon>Araneus</taxon>
    </lineage>
</organism>
<dbReference type="AlphaFoldDB" id="A0A4Y2GRC9"/>
<accession>A0A4Y2GRC9</accession>
<keyword evidence="2" id="KW-1185">Reference proteome</keyword>
<evidence type="ECO:0000313" key="1">
    <source>
        <dbReference type="EMBL" id="GBM55296.1"/>
    </source>
</evidence>
<name>A0A4Y2GRC9_ARAVE</name>
<gene>
    <name evidence="1" type="ORF">AVEN_272364_1</name>
</gene>
<comment type="caution">
    <text evidence="1">The sequence shown here is derived from an EMBL/GenBank/DDBJ whole genome shotgun (WGS) entry which is preliminary data.</text>
</comment>
<dbReference type="OrthoDB" id="8044640at2759"/>
<proteinExistence type="predicted"/>
<sequence>MGLAPLTKPTLAVYRSSQGKFLGTLIELDVPYVARINFLLFDITRENLDVRHVPVNNMLWLLPYVFPTTETTTQRNPRSNARGTECANLGVRECLIFWEKASIPTRETPHYVENIMKMYNHYRNLQKSACRRSEMQEENERNFISDLNN</sequence>
<dbReference type="EMBL" id="BGPR01001494">
    <property type="protein sequence ID" value="GBM55296.1"/>
    <property type="molecule type" value="Genomic_DNA"/>
</dbReference>